<name>A0A368X8Y3_MARNT</name>
<dbReference type="AlphaFoldDB" id="A0A368X8Y3"/>
<proteinExistence type="predicted"/>
<feature type="transmembrane region" description="Helical" evidence="1">
    <location>
        <begin position="44"/>
        <end position="64"/>
    </location>
</feature>
<evidence type="ECO:0000313" key="3">
    <source>
        <dbReference type="Proteomes" id="UP000253647"/>
    </source>
</evidence>
<organism evidence="2 3">
    <name type="scientific">Marinobacter nauticus</name>
    <name type="common">Marinobacter hydrocarbonoclasticus</name>
    <name type="synonym">Marinobacter aquaeolei</name>
    <dbReference type="NCBI Taxonomy" id="2743"/>
    <lineage>
        <taxon>Bacteria</taxon>
        <taxon>Pseudomonadati</taxon>
        <taxon>Pseudomonadota</taxon>
        <taxon>Gammaproteobacteria</taxon>
        <taxon>Pseudomonadales</taxon>
        <taxon>Marinobacteraceae</taxon>
        <taxon>Marinobacter</taxon>
    </lineage>
</organism>
<dbReference type="EMBL" id="QPJI01000020">
    <property type="protein sequence ID" value="RCW62897.1"/>
    <property type="molecule type" value="Genomic_DNA"/>
</dbReference>
<keyword evidence="1" id="KW-0812">Transmembrane</keyword>
<gene>
    <name evidence="2" type="ORF">DET61_12019</name>
</gene>
<feature type="transmembrane region" description="Helical" evidence="1">
    <location>
        <begin position="71"/>
        <end position="87"/>
    </location>
</feature>
<evidence type="ECO:0000256" key="1">
    <source>
        <dbReference type="SAM" id="Phobius"/>
    </source>
</evidence>
<accession>A0A368X8Y3</accession>
<keyword evidence="1" id="KW-0472">Membrane</keyword>
<protein>
    <submittedName>
        <fullName evidence="2">Uncharacterized protein</fullName>
    </submittedName>
</protein>
<keyword evidence="1" id="KW-1133">Transmembrane helix</keyword>
<evidence type="ECO:0000313" key="2">
    <source>
        <dbReference type="EMBL" id="RCW62897.1"/>
    </source>
</evidence>
<reference evidence="2 3" key="1">
    <citation type="submission" date="2018-07" db="EMBL/GenBank/DDBJ databases">
        <title>Freshwater and sediment microbial communities from various areas in North America, analyzing microbe dynamics in response to fracking.</title>
        <authorList>
            <person name="Lamendella R."/>
        </authorList>
    </citation>
    <scope>NUCLEOTIDE SEQUENCE [LARGE SCALE GENOMIC DNA]</scope>
    <source>
        <strain evidence="2 3">105B</strain>
    </source>
</reference>
<dbReference type="Proteomes" id="UP000253647">
    <property type="component" value="Unassembled WGS sequence"/>
</dbReference>
<sequence>MVYRVRWIIGSLLAIAALFFAYDHATSPDRVVQMWEAFNSGTSYVWLLLWFPMLLVAAAIIVPVETVPARAILILVSIMLVCGYHQFSSQMVGFTRAAVFAEAAARSNPEHFFLDTIEENIRAGNVGWLAEKRGHRWGTPVKPETMIRLRVWATMLNTESASVARIKEWIASGFVPSGIYPDLLDSIAKDPLAFENIEVDPSEIAMIIGDI</sequence>
<comment type="caution">
    <text evidence="2">The sequence shown here is derived from an EMBL/GenBank/DDBJ whole genome shotgun (WGS) entry which is preliminary data.</text>
</comment>